<sequence>MPTRRHLAAGGLASAVLLLAVSAGCGTVPDAQGSTGGASTPAGSSQPSNSSSPSPSATPTTPAVELSSNVDDGAKGVQVSTLVTAKASQGQLSKVAVDYTYTDTKGKAQEGTLKGSMNKAKTSWTAGDRLEPSGTYTMTVTGKNTAGDKSTQKTTFKTQQLALSDQVFPELYPLPGSKVGVGMPAVVRFDTPVTDRKSFEKNLHVTTVPKQTGSWHWYSNQEVHWRPKSYWKPGTKVSVEADVNGVPAGNGNYGQKSSKTNFTIGREFVMKVNLKSHYLTAYKDGKKVRSIPVTGGKPGWTTRSGTKLIMAKEYDKVMTNEQIGAEEEYSLKAAYAMRLTNSGEFLHSAPWSVGSQGRANVSHGCVGMSIADSRWLSEQTLIGDPVVTTGTNRGIEPGNGYSDWNASFKEYAKGSAL</sequence>
<dbReference type="GO" id="GO:0016746">
    <property type="term" value="F:acyltransferase activity"/>
    <property type="evidence" value="ECO:0007669"/>
    <property type="project" value="UniProtKB-KW"/>
</dbReference>
<keyword evidence="5" id="KW-0012">Acyltransferase</keyword>
<dbReference type="GO" id="GO:0008360">
    <property type="term" value="P:regulation of cell shape"/>
    <property type="evidence" value="ECO:0007669"/>
    <property type="project" value="UniProtKB-UniRule"/>
</dbReference>
<name>A0A1H2MUE4_9ACTN</name>
<evidence type="ECO:0000256" key="2">
    <source>
        <dbReference type="ARBA" id="ARBA00022679"/>
    </source>
</evidence>
<dbReference type="GO" id="GO:0071555">
    <property type="term" value="P:cell wall organization"/>
    <property type="evidence" value="ECO:0007669"/>
    <property type="project" value="UniProtKB-UniRule"/>
</dbReference>
<feature type="active site" description="Nucleophile" evidence="7">
    <location>
        <position position="365"/>
    </location>
</feature>
<proteinExistence type="predicted"/>
<feature type="compositionally biased region" description="Low complexity" evidence="8">
    <location>
        <begin position="37"/>
        <end position="63"/>
    </location>
</feature>
<dbReference type="RefSeq" id="WP_091075197.1">
    <property type="nucleotide sequence ID" value="NZ_LT629799.1"/>
</dbReference>
<feature type="active site" description="Proton donor/acceptor" evidence="7">
    <location>
        <position position="347"/>
    </location>
</feature>
<dbReference type="OrthoDB" id="5242354at2"/>
<feature type="region of interest" description="Disordered" evidence="8">
    <location>
        <begin position="31"/>
        <end position="70"/>
    </location>
</feature>
<evidence type="ECO:0000256" key="6">
    <source>
        <dbReference type="ARBA" id="ARBA00023316"/>
    </source>
</evidence>
<evidence type="ECO:0000256" key="4">
    <source>
        <dbReference type="ARBA" id="ARBA00022984"/>
    </source>
</evidence>
<organism evidence="11 12">
    <name type="scientific">Microlunatus sagamiharensis</name>
    <dbReference type="NCBI Taxonomy" id="546874"/>
    <lineage>
        <taxon>Bacteria</taxon>
        <taxon>Bacillati</taxon>
        <taxon>Actinomycetota</taxon>
        <taxon>Actinomycetes</taxon>
        <taxon>Propionibacteriales</taxon>
        <taxon>Propionibacteriaceae</taxon>
        <taxon>Microlunatus</taxon>
    </lineage>
</organism>
<reference evidence="12" key="1">
    <citation type="submission" date="2016-10" db="EMBL/GenBank/DDBJ databases">
        <authorList>
            <person name="Varghese N."/>
            <person name="Submissions S."/>
        </authorList>
    </citation>
    <scope>NUCLEOTIDE SEQUENCE [LARGE SCALE GENOMIC DNA]</scope>
    <source>
        <strain evidence="12">DSM 21743</strain>
    </source>
</reference>
<dbReference type="STRING" id="546874.SAMN04488544_2740"/>
<dbReference type="GO" id="GO:0071972">
    <property type="term" value="F:peptidoglycan L,D-transpeptidase activity"/>
    <property type="evidence" value="ECO:0007669"/>
    <property type="project" value="TreeGrafter"/>
</dbReference>
<evidence type="ECO:0000256" key="5">
    <source>
        <dbReference type="ARBA" id="ARBA00023315"/>
    </source>
</evidence>
<dbReference type="PROSITE" id="PS52029">
    <property type="entry name" value="LD_TPASE"/>
    <property type="match status" value="1"/>
</dbReference>
<dbReference type="CDD" id="cd16913">
    <property type="entry name" value="YkuD_like"/>
    <property type="match status" value="1"/>
</dbReference>
<feature type="signal peptide" evidence="9">
    <location>
        <begin position="1"/>
        <end position="23"/>
    </location>
</feature>
<evidence type="ECO:0000256" key="1">
    <source>
        <dbReference type="ARBA" id="ARBA00004752"/>
    </source>
</evidence>
<dbReference type="InterPro" id="IPR005490">
    <property type="entry name" value="LD_TPept_cat_dom"/>
</dbReference>
<dbReference type="GO" id="GO:0018104">
    <property type="term" value="P:peptidoglycan-protein cross-linking"/>
    <property type="evidence" value="ECO:0007669"/>
    <property type="project" value="TreeGrafter"/>
</dbReference>
<keyword evidence="3 7" id="KW-0133">Cell shape</keyword>
<dbReference type="UniPathway" id="UPA00219"/>
<dbReference type="Pfam" id="PF17964">
    <property type="entry name" value="Big_10"/>
    <property type="match status" value="1"/>
</dbReference>
<keyword evidence="9" id="KW-0732">Signal</keyword>
<dbReference type="InterPro" id="IPR050979">
    <property type="entry name" value="LD-transpeptidase"/>
</dbReference>
<evidence type="ECO:0000256" key="7">
    <source>
        <dbReference type="PROSITE-ProRule" id="PRU01373"/>
    </source>
</evidence>
<evidence type="ECO:0000256" key="3">
    <source>
        <dbReference type="ARBA" id="ARBA00022960"/>
    </source>
</evidence>
<dbReference type="InterPro" id="IPR038063">
    <property type="entry name" value="Transpep_catalytic_dom"/>
</dbReference>
<keyword evidence="11" id="KW-0449">Lipoprotein</keyword>
<dbReference type="Gene3D" id="2.60.40.3710">
    <property type="match status" value="1"/>
</dbReference>
<dbReference type="Proteomes" id="UP000198825">
    <property type="component" value="Chromosome I"/>
</dbReference>
<feature type="region of interest" description="Disordered" evidence="8">
    <location>
        <begin position="126"/>
        <end position="153"/>
    </location>
</feature>
<evidence type="ECO:0000256" key="8">
    <source>
        <dbReference type="SAM" id="MobiDB-lite"/>
    </source>
</evidence>
<dbReference type="SUPFAM" id="SSF141523">
    <property type="entry name" value="L,D-transpeptidase catalytic domain-like"/>
    <property type="match status" value="1"/>
</dbReference>
<feature type="chain" id="PRO_5039054726" evidence="9">
    <location>
        <begin position="24"/>
        <end position="417"/>
    </location>
</feature>
<keyword evidence="4 7" id="KW-0573">Peptidoglycan synthesis</keyword>
<evidence type="ECO:0000259" key="10">
    <source>
        <dbReference type="PROSITE" id="PS52029"/>
    </source>
</evidence>
<dbReference type="Gene3D" id="2.60.40.3780">
    <property type="match status" value="1"/>
</dbReference>
<dbReference type="AlphaFoldDB" id="A0A1H2MUE4"/>
<dbReference type="PANTHER" id="PTHR30582:SF2">
    <property type="entry name" value="L,D-TRANSPEPTIDASE YCIB-RELATED"/>
    <property type="match status" value="1"/>
</dbReference>
<protein>
    <submittedName>
        <fullName evidence="11">Lipoprotein-anchoring transpeptidase ErfK/SrfK</fullName>
    </submittedName>
</protein>
<dbReference type="CDD" id="cd13432">
    <property type="entry name" value="LDT_IgD_like_2"/>
    <property type="match status" value="1"/>
</dbReference>
<dbReference type="PANTHER" id="PTHR30582">
    <property type="entry name" value="L,D-TRANSPEPTIDASE"/>
    <property type="match status" value="1"/>
</dbReference>
<dbReference type="GO" id="GO:0005576">
    <property type="term" value="C:extracellular region"/>
    <property type="evidence" value="ECO:0007669"/>
    <property type="project" value="TreeGrafter"/>
</dbReference>
<keyword evidence="6 7" id="KW-0961">Cell wall biogenesis/degradation</keyword>
<feature type="domain" description="L,D-TPase catalytic" evidence="10">
    <location>
        <begin position="268"/>
        <end position="389"/>
    </location>
</feature>
<evidence type="ECO:0000313" key="11">
    <source>
        <dbReference type="EMBL" id="SDU96847.1"/>
    </source>
</evidence>
<dbReference type="Pfam" id="PF03734">
    <property type="entry name" value="YkuD"/>
    <property type="match status" value="1"/>
</dbReference>
<dbReference type="InterPro" id="IPR041280">
    <property type="entry name" value="Big_10"/>
</dbReference>
<keyword evidence="2" id="KW-0808">Transferase</keyword>
<feature type="compositionally biased region" description="Polar residues" evidence="8">
    <location>
        <begin position="134"/>
        <end position="148"/>
    </location>
</feature>
<gene>
    <name evidence="11" type="ORF">SAMN04488544_2740</name>
</gene>
<dbReference type="EMBL" id="LT629799">
    <property type="protein sequence ID" value="SDU96847.1"/>
    <property type="molecule type" value="Genomic_DNA"/>
</dbReference>
<accession>A0A1H2MUE4</accession>
<keyword evidence="12" id="KW-1185">Reference proteome</keyword>
<comment type="pathway">
    <text evidence="1 7">Cell wall biogenesis; peptidoglycan biosynthesis.</text>
</comment>
<evidence type="ECO:0000256" key="9">
    <source>
        <dbReference type="SAM" id="SignalP"/>
    </source>
</evidence>
<dbReference type="Gene3D" id="2.40.440.10">
    <property type="entry name" value="L,D-transpeptidase catalytic domain-like"/>
    <property type="match status" value="1"/>
</dbReference>
<dbReference type="PROSITE" id="PS51257">
    <property type="entry name" value="PROKAR_LIPOPROTEIN"/>
    <property type="match status" value="1"/>
</dbReference>
<evidence type="ECO:0000313" key="12">
    <source>
        <dbReference type="Proteomes" id="UP000198825"/>
    </source>
</evidence>